<dbReference type="EMBL" id="AMYB01000002">
    <property type="protein sequence ID" value="OAD06759.1"/>
    <property type="molecule type" value="Genomic_DNA"/>
</dbReference>
<dbReference type="OrthoDB" id="2193813at2759"/>
<dbReference type="GO" id="GO:0046982">
    <property type="term" value="F:protein heterodimerization activity"/>
    <property type="evidence" value="ECO:0007669"/>
    <property type="project" value="InterPro"/>
</dbReference>
<dbReference type="GO" id="GO:0005669">
    <property type="term" value="C:transcription factor TFIID complex"/>
    <property type="evidence" value="ECO:0007669"/>
    <property type="project" value="InterPro"/>
</dbReference>
<feature type="region of interest" description="Disordered" evidence="7">
    <location>
        <begin position="241"/>
        <end position="302"/>
    </location>
</feature>
<dbReference type="InterPro" id="IPR019473">
    <property type="entry name" value="TFIID_su8_C"/>
</dbReference>
<evidence type="ECO:0000313" key="9">
    <source>
        <dbReference type="EMBL" id="OAD06759.1"/>
    </source>
</evidence>
<dbReference type="STRING" id="747725.A0A162RKC4"/>
<name>A0A162RKC4_MUCCL</name>
<comment type="caution">
    <text evidence="9">The sequence shown here is derived from an EMBL/GenBank/DDBJ whole genome shotgun (WGS) entry which is preliminary data.</text>
</comment>
<dbReference type="InterPro" id="IPR006565">
    <property type="entry name" value="BTP"/>
</dbReference>
<feature type="domain" description="Bromodomain associated" evidence="8">
    <location>
        <begin position="9"/>
        <end position="85"/>
    </location>
</feature>
<evidence type="ECO:0000256" key="1">
    <source>
        <dbReference type="ARBA" id="ARBA00004123"/>
    </source>
</evidence>
<gene>
    <name evidence="9" type="ORF">MUCCIDRAFT_160391</name>
</gene>
<dbReference type="SMART" id="SM00576">
    <property type="entry name" value="BTP"/>
    <property type="match status" value="1"/>
</dbReference>
<evidence type="ECO:0000313" key="10">
    <source>
        <dbReference type="Proteomes" id="UP000077051"/>
    </source>
</evidence>
<accession>A0A162RKC4</accession>
<keyword evidence="4" id="KW-0805">Transcription regulation</keyword>
<dbReference type="GO" id="GO:0006367">
    <property type="term" value="P:transcription initiation at RNA polymerase II promoter"/>
    <property type="evidence" value="ECO:0007669"/>
    <property type="project" value="TreeGrafter"/>
</dbReference>
<evidence type="ECO:0000259" key="8">
    <source>
        <dbReference type="SMART" id="SM00576"/>
    </source>
</evidence>
<evidence type="ECO:0000256" key="2">
    <source>
        <dbReference type="ARBA" id="ARBA00008767"/>
    </source>
</evidence>
<dbReference type="Pfam" id="PF10406">
    <property type="entry name" value="TAF8_C"/>
    <property type="match status" value="1"/>
</dbReference>
<dbReference type="PANTHER" id="PTHR46469">
    <property type="entry name" value="TRANSCRIPTION INITIATION FACTOR TFIID SUBUNIT 8"/>
    <property type="match status" value="1"/>
</dbReference>
<dbReference type="Pfam" id="PF07524">
    <property type="entry name" value="Bromo_TP"/>
    <property type="match status" value="1"/>
</dbReference>
<dbReference type="CDD" id="cd08049">
    <property type="entry name" value="TAF8"/>
    <property type="match status" value="1"/>
</dbReference>
<dbReference type="InterPro" id="IPR037818">
    <property type="entry name" value="TAF8"/>
</dbReference>
<dbReference type="CDD" id="cd00076">
    <property type="entry name" value="HFD_SF"/>
    <property type="match status" value="1"/>
</dbReference>
<dbReference type="InterPro" id="IPR009072">
    <property type="entry name" value="Histone-fold"/>
</dbReference>
<feature type="compositionally biased region" description="Acidic residues" evidence="7">
    <location>
        <begin position="126"/>
        <end position="135"/>
    </location>
</feature>
<keyword evidence="10" id="KW-1185">Reference proteome</keyword>
<evidence type="ECO:0000256" key="4">
    <source>
        <dbReference type="ARBA" id="ARBA00023015"/>
    </source>
</evidence>
<evidence type="ECO:0000256" key="5">
    <source>
        <dbReference type="ARBA" id="ARBA00023163"/>
    </source>
</evidence>
<feature type="region of interest" description="Disordered" evidence="7">
    <location>
        <begin position="118"/>
        <end position="158"/>
    </location>
</feature>
<reference evidence="9 10" key="1">
    <citation type="submission" date="2015-06" db="EMBL/GenBank/DDBJ databases">
        <title>Expansion of signal transduction pathways in fungi by whole-genome duplication.</title>
        <authorList>
            <consortium name="DOE Joint Genome Institute"/>
            <person name="Corrochano L.M."/>
            <person name="Kuo A."/>
            <person name="Marcet-Houben M."/>
            <person name="Polaino S."/>
            <person name="Salamov A."/>
            <person name="Villalobos J.M."/>
            <person name="Alvarez M.I."/>
            <person name="Avalos J."/>
            <person name="Benito E.P."/>
            <person name="Benoit I."/>
            <person name="Burger G."/>
            <person name="Camino L.P."/>
            <person name="Canovas D."/>
            <person name="Cerda-Olmedo E."/>
            <person name="Cheng J.-F."/>
            <person name="Dominguez A."/>
            <person name="Elias M."/>
            <person name="Eslava A.P."/>
            <person name="Glaser F."/>
            <person name="Grimwood J."/>
            <person name="Gutierrez G."/>
            <person name="Heitman J."/>
            <person name="Henrissat B."/>
            <person name="Iturriaga E.A."/>
            <person name="Lang B.F."/>
            <person name="Lavin J.L."/>
            <person name="Lee S."/>
            <person name="Li W."/>
            <person name="Lindquist E."/>
            <person name="Lopez-Garcia S."/>
            <person name="Luque E.M."/>
            <person name="Marcos A.T."/>
            <person name="Martin J."/>
            <person name="Mccluskey K."/>
            <person name="Medina H.R."/>
            <person name="Miralles-Duran A."/>
            <person name="Miyazaki A."/>
            <person name="Munoz-Torres E."/>
            <person name="Oguiza J.A."/>
            <person name="Ohm R."/>
            <person name="Olmedo M."/>
            <person name="Orejas M."/>
            <person name="Ortiz-Castellanos L."/>
            <person name="Pisabarro A.G."/>
            <person name="Rodriguez-Romero J."/>
            <person name="Ruiz-Herrera J."/>
            <person name="Ruiz-Vazquez R."/>
            <person name="Sanz C."/>
            <person name="Schackwitz W."/>
            <person name="Schmutz J."/>
            <person name="Shahriari M."/>
            <person name="Shelest E."/>
            <person name="Silva-Franco F."/>
            <person name="Soanes D."/>
            <person name="Syed K."/>
            <person name="Tagua V.G."/>
            <person name="Talbot N.J."/>
            <person name="Thon M."/>
            <person name="De Vries R.P."/>
            <person name="Wiebenga A."/>
            <person name="Yadav J.S."/>
            <person name="Braun E.L."/>
            <person name="Baker S."/>
            <person name="Garre V."/>
            <person name="Horwitz B."/>
            <person name="Torres-Martinez S."/>
            <person name="Idnurm A."/>
            <person name="Herrera-Estrella A."/>
            <person name="Gabaldon T."/>
            <person name="Grigoriev I.V."/>
        </authorList>
    </citation>
    <scope>NUCLEOTIDE SEQUENCE [LARGE SCALE GENOMIC DNA]</scope>
    <source>
        <strain evidence="9 10">CBS 277.49</strain>
    </source>
</reference>
<evidence type="ECO:0000256" key="6">
    <source>
        <dbReference type="ARBA" id="ARBA00023242"/>
    </source>
</evidence>
<evidence type="ECO:0000256" key="7">
    <source>
        <dbReference type="SAM" id="MobiDB-lite"/>
    </source>
</evidence>
<sequence length="302" mass="33488">MQNKRAFSDDFTFEVNEKVVSIVAKETGFQGIEPQALEAFTSLLDSYLDKMLSSAHRFAELGNRAKPNIHDITRSLENSGVEISNFKEYLNTKVNDTKTAKAKRKYFKTQKTTSTLETIPNFLPSDNEDSEDEAEDHTTEGGMPTYVPRHLPSFPSKHSFRQTPIYINRPDDPQKVRELTSEQSRTVEENLKKLMSAENQLLRQANVNSANALLESTSTATSSNIMMPIVNYEVFIQRRKRQRQSGTTLNVEGSDEPKPNSSNTTNNASDMGGLDLDTTQAGGGGGGAAEEEEADDGTHQVA</sequence>
<organism evidence="9 10">
    <name type="scientific">Mucor lusitanicus CBS 277.49</name>
    <dbReference type="NCBI Taxonomy" id="747725"/>
    <lineage>
        <taxon>Eukaryota</taxon>
        <taxon>Fungi</taxon>
        <taxon>Fungi incertae sedis</taxon>
        <taxon>Mucoromycota</taxon>
        <taxon>Mucoromycotina</taxon>
        <taxon>Mucoromycetes</taxon>
        <taxon>Mucorales</taxon>
        <taxon>Mucorineae</taxon>
        <taxon>Mucoraceae</taxon>
        <taxon>Mucor</taxon>
    </lineage>
</organism>
<dbReference type="PANTHER" id="PTHR46469:SF1">
    <property type="entry name" value="TRANSCRIPTION INITIATION FACTOR TFIID SUBUNIT 8"/>
    <property type="match status" value="1"/>
</dbReference>
<feature type="compositionally biased region" description="Polar residues" evidence="7">
    <location>
        <begin position="259"/>
        <end position="269"/>
    </location>
</feature>
<dbReference type="VEuPathDB" id="FungiDB:MUCCIDRAFT_160391"/>
<protein>
    <recommendedName>
        <fullName evidence="3">Transcription initiation factor TFIID subunit 8</fullName>
    </recommendedName>
</protein>
<keyword evidence="5" id="KW-0804">Transcription</keyword>
<comment type="similarity">
    <text evidence="2">Belongs to the TAF8 family.</text>
</comment>
<proteinExistence type="inferred from homology"/>
<dbReference type="AlphaFoldDB" id="A0A162RKC4"/>
<comment type="subcellular location">
    <subcellularLocation>
        <location evidence="1">Nucleus</location>
    </subcellularLocation>
</comment>
<keyword evidence="6" id="KW-0539">Nucleus</keyword>
<evidence type="ECO:0000256" key="3">
    <source>
        <dbReference type="ARBA" id="ARBA00017307"/>
    </source>
</evidence>
<dbReference type="Proteomes" id="UP000077051">
    <property type="component" value="Unassembled WGS sequence"/>
</dbReference>
<dbReference type="Gene3D" id="1.10.20.10">
    <property type="entry name" value="Histone, subunit A"/>
    <property type="match status" value="1"/>
</dbReference>